<dbReference type="InterPro" id="IPR001750">
    <property type="entry name" value="ND/Mrp_TM"/>
</dbReference>
<evidence type="ECO:0000256" key="14">
    <source>
        <dbReference type="ARBA" id="ARBA00023128"/>
    </source>
</evidence>
<sequence>MFYLAYVLGMVLLNCFIDVGLVFLVGFYVGFLLFSWGDLFMFVDYLSFGMIMLLFWLFLFFFFVLVMGNWGYSILKYFFFFFFFFFFSLFFVFSVKNLFVFYLFFEVSLIPIFFVLGMGVKEERLSAGVYMLLYTIFFFSLPFLFGIFWLYNCVNTLDFFFVFYLGNSRFSFLVFFCICFGFLVKLPCYGFHLWLPSAHVETFLWGVLWILAGIYVKMGGYGLLRYSGWFLWGGFYQCYFYVFGIWGAFLISLFCLRSSDMKVMIAYSSVFHMSMLFSVWSLGKVVALLVVFFMMFSHGLISPMMFYYLNFFYERLKTRSVLIMRGSVFLFPFFVYVWFVVLIFNMGFPPFMSFFSEFLSLGLFLDFFGWFSVFLFFTLFLSGVYNMLFFVYVYLGEGYGFVSGVSGFLELFVFWVFVIMYVAYLFF</sequence>
<evidence type="ECO:0000256" key="6">
    <source>
        <dbReference type="ARBA" id="ARBA00022448"/>
    </source>
</evidence>
<dbReference type="CTD" id="4538"/>
<name>A0A0A7DTV6_DEMFO</name>
<dbReference type="AlphaFoldDB" id="A0A0A7DTV6"/>
<dbReference type="PANTHER" id="PTHR43507">
    <property type="entry name" value="NADH-UBIQUINONE OXIDOREDUCTASE CHAIN 4"/>
    <property type="match status" value="1"/>
</dbReference>
<feature type="transmembrane region" description="Helical" evidence="17">
    <location>
        <begin position="45"/>
        <end position="67"/>
    </location>
</feature>
<dbReference type="GO" id="GO:0008137">
    <property type="term" value="F:NADH dehydrogenase (ubiquinone) activity"/>
    <property type="evidence" value="ECO:0007669"/>
    <property type="project" value="UniProtKB-UniRule"/>
</dbReference>
<keyword evidence="8 17" id="KW-0812">Transmembrane</keyword>
<protein>
    <recommendedName>
        <fullName evidence="5 17">NADH-ubiquinone oxidoreductase chain 4</fullName>
        <ecNumber evidence="4 17">7.1.1.2</ecNumber>
    </recommendedName>
</protein>
<feature type="transmembrane region" description="Helical" evidence="17">
    <location>
        <begin position="263"/>
        <end position="280"/>
    </location>
</feature>
<accession>A0A0A7DTV6</accession>
<evidence type="ECO:0000256" key="5">
    <source>
        <dbReference type="ARBA" id="ARBA00021006"/>
    </source>
</evidence>
<feature type="transmembrane region" description="Helical" evidence="17">
    <location>
        <begin position="203"/>
        <end position="224"/>
    </location>
</feature>
<dbReference type="RefSeq" id="YP_009114842.1">
    <property type="nucleotide sequence ID" value="NC_026102.1"/>
</dbReference>
<dbReference type="GO" id="GO:0048039">
    <property type="term" value="F:ubiquinone binding"/>
    <property type="evidence" value="ECO:0007669"/>
    <property type="project" value="TreeGrafter"/>
</dbReference>
<evidence type="ECO:0000256" key="3">
    <source>
        <dbReference type="ARBA" id="ARBA00009025"/>
    </source>
</evidence>
<evidence type="ECO:0000256" key="1">
    <source>
        <dbReference type="ARBA" id="ARBA00003257"/>
    </source>
</evidence>
<evidence type="ECO:0000256" key="7">
    <source>
        <dbReference type="ARBA" id="ARBA00022660"/>
    </source>
</evidence>
<dbReference type="InterPro" id="IPR003918">
    <property type="entry name" value="NADH_UbQ_OxRdtase"/>
</dbReference>
<comment type="similarity">
    <text evidence="3 17">Belongs to the complex I subunit 4 family.</text>
</comment>
<keyword evidence="14 17" id="KW-0496">Mitochondrion</keyword>
<evidence type="ECO:0000256" key="11">
    <source>
        <dbReference type="ARBA" id="ARBA00022989"/>
    </source>
</evidence>
<feature type="transmembrane region" description="Helical" evidence="17">
    <location>
        <begin position="407"/>
        <end position="426"/>
    </location>
</feature>
<evidence type="ECO:0000256" key="16">
    <source>
        <dbReference type="ARBA" id="ARBA00049551"/>
    </source>
</evidence>
<evidence type="ECO:0000256" key="13">
    <source>
        <dbReference type="ARBA" id="ARBA00023075"/>
    </source>
</evidence>
<dbReference type="EMBL" id="KM114226">
    <property type="protein sequence ID" value="AIW82501.1"/>
    <property type="molecule type" value="Genomic_DNA"/>
</dbReference>
<keyword evidence="6 17" id="KW-0813">Transport</keyword>
<evidence type="ECO:0000256" key="9">
    <source>
        <dbReference type="ARBA" id="ARBA00022967"/>
    </source>
</evidence>
<feature type="transmembrane region" description="Helical" evidence="17">
    <location>
        <begin position="7"/>
        <end position="33"/>
    </location>
</feature>
<evidence type="ECO:0000256" key="12">
    <source>
        <dbReference type="ARBA" id="ARBA00023027"/>
    </source>
</evidence>
<comment type="function">
    <text evidence="17">Core subunit of the mitochondrial membrane respiratory chain NADH dehydrogenase (Complex I) which catalyzes electron transfer from NADH through the respiratory chain, using ubiquinone as an electron acceptor. Essential for the catalytic activity and assembly of complex I.</text>
</comment>
<dbReference type="GeneID" id="22833377"/>
<organism evidence="19">
    <name type="scientific">Demodex folliculorum</name>
    <name type="common">Face mite</name>
    <dbReference type="NCBI Taxonomy" id="481310"/>
    <lineage>
        <taxon>Eukaryota</taxon>
        <taxon>Metazoa</taxon>
        <taxon>Ecdysozoa</taxon>
        <taxon>Arthropoda</taxon>
        <taxon>Chelicerata</taxon>
        <taxon>Arachnida</taxon>
        <taxon>Acari</taxon>
        <taxon>Acariformes</taxon>
        <taxon>Trombidiformes</taxon>
        <taxon>Prostigmata</taxon>
        <taxon>Eleutherengona</taxon>
        <taxon>Raphignathae</taxon>
        <taxon>Cheyletoidea</taxon>
        <taxon>Demodicidae</taxon>
        <taxon>Demodex</taxon>
    </lineage>
</organism>
<evidence type="ECO:0000256" key="15">
    <source>
        <dbReference type="ARBA" id="ARBA00023136"/>
    </source>
</evidence>
<keyword evidence="13 17" id="KW-0830">Ubiquinone</keyword>
<dbReference type="GO" id="GO:0015990">
    <property type="term" value="P:electron transport coupled proton transport"/>
    <property type="evidence" value="ECO:0007669"/>
    <property type="project" value="TreeGrafter"/>
</dbReference>
<gene>
    <name evidence="19" type="primary">ND4</name>
</gene>
<comment type="subcellular location">
    <subcellularLocation>
        <location evidence="2 17">Mitochondrion membrane</location>
        <topology evidence="2 17">Multi-pass membrane protein</topology>
    </subcellularLocation>
</comment>
<feature type="transmembrane region" description="Helical" evidence="17">
    <location>
        <begin position="329"/>
        <end position="348"/>
    </location>
</feature>
<dbReference type="EC" id="7.1.1.2" evidence="4 17"/>
<feature type="transmembrane region" description="Helical" evidence="17">
    <location>
        <begin position="286"/>
        <end position="309"/>
    </location>
</feature>
<geneLocation type="mitochondrion" evidence="19"/>
<keyword evidence="9" id="KW-1278">Translocase</keyword>
<proteinExistence type="inferred from homology"/>
<dbReference type="PRINTS" id="PR01437">
    <property type="entry name" value="NUOXDRDTASE4"/>
</dbReference>
<feature type="transmembrane region" description="Helical" evidence="17">
    <location>
        <begin position="74"/>
        <end position="93"/>
    </location>
</feature>
<keyword evidence="12 17" id="KW-0520">NAD</keyword>
<evidence type="ECO:0000313" key="19">
    <source>
        <dbReference type="EMBL" id="AIW82501.1"/>
    </source>
</evidence>
<keyword evidence="7 17" id="KW-0679">Respiratory chain</keyword>
<evidence type="ECO:0000256" key="2">
    <source>
        <dbReference type="ARBA" id="ARBA00004225"/>
    </source>
</evidence>
<feature type="transmembrane region" description="Helical" evidence="17">
    <location>
        <begin position="368"/>
        <end position="395"/>
    </location>
</feature>
<feature type="transmembrane region" description="Helical" evidence="17">
    <location>
        <begin position="230"/>
        <end position="256"/>
    </location>
</feature>
<dbReference type="GO" id="GO:0031966">
    <property type="term" value="C:mitochondrial membrane"/>
    <property type="evidence" value="ECO:0007669"/>
    <property type="project" value="UniProtKB-SubCell"/>
</dbReference>
<dbReference type="PANTHER" id="PTHR43507:SF20">
    <property type="entry name" value="NADH-UBIQUINONE OXIDOREDUCTASE CHAIN 4"/>
    <property type="match status" value="1"/>
</dbReference>
<dbReference type="Pfam" id="PF00361">
    <property type="entry name" value="Proton_antipo_M"/>
    <property type="match status" value="1"/>
</dbReference>
<evidence type="ECO:0000259" key="18">
    <source>
        <dbReference type="Pfam" id="PF00361"/>
    </source>
</evidence>
<feature type="transmembrane region" description="Helical" evidence="17">
    <location>
        <begin position="171"/>
        <end position="191"/>
    </location>
</feature>
<feature type="transmembrane region" description="Helical" evidence="17">
    <location>
        <begin position="132"/>
        <end position="151"/>
    </location>
</feature>
<dbReference type="GO" id="GO:0042773">
    <property type="term" value="P:ATP synthesis coupled electron transport"/>
    <property type="evidence" value="ECO:0007669"/>
    <property type="project" value="InterPro"/>
</dbReference>
<keyword evidence="11 17" id="KW-1133">Transmembrane helix</keyword>
<dbReference type="GO" id="GO:0003954">
    <property type="term" value="F:NADH dehydrogenase activity"/>
    <property type="evidence" value="ECO:0007669"/>
    <property type="project" value="TreeGrafter"/>
</dbReference>
<evidence type="ECO:0000256" key="8">
    <source>
        <dbReference type="ARBA" id="ARBA00022692"/>
    </source>
</evidence>
<evidence type="ECO:0000256" key="10">
    <source>
        <dbReference type="ARBA" id="ARBA00022982"/>
    </source>
</evidence>
<keyword evidence="10 17" id="KW-0249">Electron transport</keyword>
<comment type="function">
    <text evidence="1">Core subunit of the mitochondrial membrane respiratory chain NADH dehydrogenase (Complex I) that is believed to belong to the minimal assembly required for catalysis. Complex I functions in the transfer of electrons from NADH to the respiratory chain. The immediate electron acceptor for the enzyme is believed to be ubiquinone.</text>
</comment>
<keyword evidence="15 17" id="KW-0472">Membrane</keyword>
<feature type="domain" description="NADH:quinone oxidoreductase/Mrp antiporter transmembrane" evidence="18">
    <location>
        <begin position="96"/>
        <end position="381"/>
    </location>
</feature>
<reference evidence="19" key="1">
    <citation type="journal article" date="2014" name="BMC Genomics">
        <title>Complete mitochondrial genomes of the human follicle mites Demodex brevis and D. folliculorum: novel gene arrangement, truncated tRNA genes, and ancient divergence between species.</title>
        <authorList>
            <person name="Palopoli M.F."/>
            <person name="Minot S."/>
            <person name="Pei D."/>
            <person name="Satterly A."/>
            <person name="Endrizzi J."/>
        </authorList>
    </citation>
    <scope>NUCLEOTIDE SEQUENCE</scope>
</reference>
<feature type="transmembrane region" description="Helical" evidence="17">
    <location>
        <begin position="99"/>
        <end position="120"/>
    </location>
</feature>
<comment type="catalytic activity">
    <reaction evidence="16 17">
        <text>a ubiquinone + NADH + 5 H(+)(in) = a ubiquinol + NAD(+) + 4 H(+)(out)</text>
        <dbReference type="Rhea" id="RHEA:29091"/>
        <dbReference type="Rhea" id="RHEA-COMP:9565"/>
        <dbReference type="Rhea" id="RHEA-COMP:9566"/>
        <dbReference type="ChEBI" id="CHEBI:15378"/>
        <dbReference type="ChEBI" id="CHEBI:16389"/>
        <dbReference type="ChEBI" id="CHEBI:17976"/>
        <dbReference type="ChEBI" id="CHEBI:57540"/>
        <dbReference type="ChEBI" id="CHEBI:57945"/>
        <dbReference type="EC" id="7.1.1.2"/>
    </reaction>
</comment>
<evidence type="ECO:0000256" key="17">
    <source>
        <dbReference type="RuleBase" id="RU003297"/>
    </source>
</evidence>
<evidence type="ECO:0000256" key="4">
    <source>
        <dbReference type="ARBA" id="ARBA00012944"/>
    </source>
</evidence>